<dbReference type="PROSITE" id="PS50893">
    <property type="entry name" value="ABC_TRANSPORTER_2"/>
    <property type="match status" value="2"/>
</dbReference>
<evidence type="ECO:0000256" key="9">
    <source>
        <dbReference type="SAM" id="MobiDB-lite"/>
    </source>
</evidence>
<evidence type="ECO:0000259" key="12">
    <source>
        <dbReference type="PROSITE" id="PS50929"/>
    </source>
</evidence>
<accession>A0A0A1SV41</accession>
<evidence type="ECO:0000256" key="10">
    <source>
        <dbReference type="SAM" id="Phobius"/>
    </source>
</evidence>
<dbReference type="Pfam" id="PF24357">
    <property type="entry name" value="TMD0_ABC"/>
    <property type="match status" value="1"/>
</dbReference>
<evidence type="ECO:0000259" key="11">
    <source>
        <dbReference type="PROSITE" id="PS50893"/>
    </source>
</evidence>
<dbReference type="InterPro" id="IPR011527">
    <property type="entry name" value="ABC1_TM_dom"/>
</dbReference>
<keyword evidence="3" id="KW-1003">Cell membrane</keyword>
<feature type="region of interest" description="Disordered" evidence="9">
    <location>
        <begin position="1164"/>
        <end position="1185"/>
    </location>
</feature>
<name>A0A0A1SV41_9HYPO</name>
<organism evidence="13 14">
    <name type="scientific">[Torrubiella] hemipterigena</name>
    <dbReference type="NCBI Taxonomy" id="1531966"/>
    <lineage>
        <taxon>Eukaryota</taxon>
        <taxon>Fungi</taxon>
        <taxon>Dikarya</taxon>
        <taxon>Ascomycota</taxon>
        <taxon>Pezizomycotina</taxon>
        <taxon>Sordariomycetes</taxon>
        <taxon>Hypocreomycetidae</taxon>
        <taxon>Hypocreales</taxon>
        <taxon>Clavicipitaceae</taxon>
        <taxon>Clavicipitaceae incertae sedis</taxon>
        <taxon>'Torrubiella' clade</taxon>
    </lineage>
</organism>
<dbReference type="CDD" id="cd18580">
    <property type="entry name" value="ABC_6TM_ABCC_D2"/>
    <property type="match status" value="1"/>
</dbReference>
<evidence type="ECO:0000256" key="6">
    <source>
        <dbReference type="ARBA" id="ARBA00022840"/>
    </source>
</evidence>
<evidence type="ECO:0000256" key="8">
    <source>
        <dbReference type="ARBA" id="ARBA00023136"/>
    </source>
</evidence>
<keyword evidence="8 10" id="KW-0472">Membrane</keyword>
<dbReference type="InterPro" id="IPR044726">
    <property type="entry name" value="ABCC_6TM_D2"/>
</dbReference>
<evidence type="ECO:0008006" key="15">
    <source>
        <dbReference type="Google" id="ProtNLM"/>
    </source>
</evidence>
<dbReference type="GO" id="GO:0016887">
    <property type="term" value="F:ATP hydrolysis activity"/>
    <property type="evidence" value="ECO:0007669"/>
    <property type="project" value="InterPro"/>
</dbReference>
<sequence length="1458" mass="161720">MATMSSALRRSYDWEANDNSWGPQNGDNADFTLVFENSILAILPAAFFLVILPMRLRYHWKKPKVAMAGILYGARVTVTLAMLALEIAKAVTWCTRYNDSSLALLSSTSIAAAILDSISTLGVLMVVHAEYFHALYSSSFLGAHLSLCILFDAARTRSFWLRPSFETVSYLSLVITILKFVLVGLLETTKRLNLERDGNNKTPLFGEAKGGFWSRLTVFWVNSTLITGFKYQLTVARLGTLGPDYSAAEISAQIAPFWDAADQTSPNALAWAALKGFFWSFWAAGIPRGMLNAFKFMAPFVAQKVIVFLTDDNPPSYAAGGLVAASGMVYAGYTMFVTMEQYYMNRLGTKIRAALATLIIRKNLRLSHSKAKEAAAMTLITTDIEALVLSMQLIHSLWASIPSLGVGLYVLWIFIGKSFFVVTFPVFLSLGLSTYFGAFMGPATIAWNTAVQKRVAAMNVTLNHIKGLKMIGLDRVMATYGQGLRDYEVQVSKGVRKLRLWYNAFAGIECWGTATFLMLGGTVWTVWRDGIDNETVWPALAYIDLLTEPIFVLFNIYPQLTAMLGCFQRIQDFLNTAEHVDSRRLMQQSEDLNDDKETATSTVAITLSNVSVRGKDEKNKVLKDLDFSISQSALCMVVGTVGTGKTVFLKTLIGETVIDGGTLDISTKYFAYCDQTAWMPDESIRNVVVGDCEYEEGRYREAVEVCSLSYDISQFPKRDETLVGHNGASMSGGQKQRLALARAVYSLAPVVLCDDILSALDAVTSVAVFENVFGANGILKRQNRTAILATHSVQWLTSADQVIVMENGTAKPLYDENTILEYSKTAVLSAHRDTTQDDDEAVQGRNDKLELEIAKAAQATRGSNPKLYSYMLQAVPRWQIIAFFCGFVLVALSERLPSIYVRIWVAVAPKSKLYLIGMAALWLVDMPLCYLNGYLFQLIMAPVIASSLHRRFMEAVMAAKLTFITATSNGGLLNRFSQDMTLISQELPSAFVGAVYSFSFMFFSAIVILAAGQYSVIFIIVVLTGFYLIQLFYLKTSRQMRLLDIEAKTPLFTSLSETLSGIEHIRSYGWQEDVIERCIGYLDHSQVPFYFMMCIQRWLFLVLNCVGTLLSTGLTAMGVYLSKTTSQPSLGLALVGILHFSISASRFVQKWTLLETSLGAMARTKTFEEETPTEKDEGTSPPPANWPANGVIEFTNVSSKYSPEESSPLILKNISLKIEAGKKVVILGRTGSGKSTMILTLLNFLEMQGSITIDGLDISKVTHGDFRKAITTIPQDSVEILGTVRDNLLPFSMLQRLEYTVESGKFGVTKMTKNDITQWSTYRSEELETALTQVDLLAHVLKNGGLDTPMKDMHFSAGQKQLFNLARAILHKNDTGSRVVLMDEVTSNMDYETDVKIQEVMDKEFGDCTRIIISHRATGYTNCDMLVTMHEGKIVEVKDMHGEMIVVSEDDAVLSEKQ</sequence>
<dbReference type="GO" id="GO:0005524">
    <property type="term" value="F:ATP binding"/>
    <property type="evidence" value="ECO:0007669"/>
    <property type="project" value="UniProtKB-KW"/>
</dbReference>
<evidence type="ECO:0000313" key="14">
    <source>
        <dbReference type="Proteomes" id="UP000039046"/>
    </source>
</evidence>
<feature type="transmembrane region" description="Helical" evidence="10">
    <location>
        <begin position="65"/>
        <end position="85"/>
    </location>
</feature>
<dbReference type="SUPFAM" id="SSF52540">
    <property type="entry name" value="P-loop containing nucleoside triphosphate hydrolases"/>
    <property type="match status" value="2"/>
</dbReference>
<dbReference type="SMART" id="SM00382">
    <property type="entry name" value="AAA"/>
    <property type="match status" value="2"/>
</dbReference>
<dbReference type="InterPro" id="IPR036640">
    <property type="entry name" value="ABC1_TM_sf"/>
</dbReference>
<dbReference type="PROSITE" id="PS50929">
    <property type="entry name" value="ABC_TM1F"/>
    <property type="match status" value="2"/>
</dbReference>
<dbReference type="Gene3D" id="1.20.1560.10">
    <property type="entry name" value="ABC transporter type 1, transmembrane domain"/>
    <property type="match status" value="2"/>
</dbReference>
<feature type="compositionally biased region" description="Basic and acidic residues" evidence="9">
    <location>
        <begin position="1165"/>
        <end position="1178"/>
    </location>
</feature>
<keyword evidence="6" id="KW-0067">ATP-binding</keyword>
<feature type="transmembrane region" description="Helical" evidence="10">
    <location>
        <begin position="167"/>
        <end position="186"/>
    </location>
</feature>
<dbReference type="OrthoDB" id="6500128at2759"/>
<dbReference type="InterPro" id="IPR003439">
    <property type="entry name" value="ABC_transporter-like_ATP-bd"/>
</dbReference>
<dbReference type="InterPro" id="IPR003593">
    <property type="entry name" value="AAA+_ATPase"/>
</dbReference>
<keyword evidence="14" id="KW-1185">Reference proteome</keyword>
<feature type="transmembrane region" description="Helical" evidence="10">
    <location>
        <begin position="316"/>
        <end position="336"/>
    </location>
</feature>
<feature type="transmembrane region" description="Helical" evidence="10">
    <location>
        <begin position="500"/>
        <end position="527"/>
    </location>
</feature>
<dbReference type="STRING" id="1531966.A0A0A1SV41"/>
<feature type="transmembrane region" description="Helical" evidence="10">
    <location>
        <begin position="990"/>
        <end position="1010"/>
    </location>
</feature>
<dbReference type="PANTHER" id="PTHR24223">
    <property type="entry name" value="ATP-BINDING CASSETTE SUB-FAMILY C"/>
    <property type="match status" value="1"/>
</dbReference>
<feature type="domain" description="ABC transporter" evidence="11">
    <location>
        <begin position="1192"/>
        <end position="1456"/>
    </location>
</feature>
<feature type="transmembrane region" description="Helical" evidence="10">
    <location>
        <begin position="1016"/>
        <end position="1034"/>
    </location>
</feature>
<evidence type="ECO:0000256" key="7">
    <source>
        <dbReference type="ARBA" id="ARBA00022989"/>
    </source>
</evidence>
<dbReference type="InterPro" id="IPR017871">
    <property type="entry name" value="ABC_transporter-like_CS"/>
</dbReference>
<feature type="domain" description="ABC transmembrane type-1" evidence="12">
    <location>
        <begin position="914"/>
        <end position="1156"/>
    </location>
</feature>
<feature type="transmembrane region" description="Helical" evidence="10">
    <location>
        <begin position="134"/>
        <end position="155"/>
    </location>
</feature>
<dbReference type="GO" id="GO:0140359">
    <property type="term" value="F:ABC-type transporter activity"/>
    <property type="evidence" value="ECO:0007669"/>
    <property type="project" value="InterPro"/>
</dbReference>
<dbReference type="InterPro" id="IPR027417">
    <property type="entry name" value="P-loop_NTPase"/>
</dbReference>
<keyword evidence="5" id="KW-0547">Nucleotide-binding</keyword>
<dbReference type="SUPFAM" id="SSF90123">
    <property type="entry name" value="ABC transporter transmembrane region"/>
    <property type="match status" value="2"/>
</dbReference>
<dbReference type="Pfam" id="PF00005">
    <property type="entry name" value="ABC_tran"/>
    <property type="match status" value="2"/>
</dbReference>
<evidence type="ECO:0000256" key="2">
    <source>
        <dbReference type="ARBA" id="ARBA00022448"/>
    </source>
</evidence>
<comment type="subcellular location">
    <subcellularLocation>
        <location evidence="1">Cell membrane</location>
        <topology evidence="1">Multi-pass membrane protein</topology>
    </subcellularLocation>
</comment>
<feature type="transmembrane region" description="Helical" evidence="10">
    <location>
        <begin position="1098"/>
        <end position="1122"/>
    </location>
</feature>
<evidence type="ECO:0000313" key="13">
    <source>
        <dbReference type="EMBL" id="CEJ87344.1"/>
    </source>
</evidence>
<protein>
    <recommendedName>
        <fullName evidence="15">ABC transporter</fullName>
    </recommendedName>
</protein>
<feature type="transmembrane region" description="Helical" evidence="10">
    <location>
        <begin position="31"/>
        <end position="53"/>
    </location>
</feature>
<evidence type="ECO:0000256" key="3">
    <source>
        <dbReference type="ARBA" id="ARBA00022475"/>
    </source>
</evidence>
<evidence type="ECO:0000256" key="1">
    <source>
        <dbReference type="ARBA" id="ARBA00004651"/>
    </source>
</evidence>
<reference evidence="13 14" key="1">
    <citation type="journal article" date="2015" name="Genome Announc.">
        <title>Draft Genome Sequence and Gene Annotation of the Entomopathogenic Fungus Verticillium hemipterigenum.</title>
        <authorList>
            <person name="Horn F."/>
            <person name="Habel A."/>
            <person name="Scharf D.H."/>
            <person name="Dworschak J."/>
            <person name="Brakhage A.A."/>
            <person name="Guthke R."/>
            <person name="Hertweck C."/>
            <person name="Linde J."/>
        </authorList>
    </citation>
    <scope>NUCLEOTIDE SEQUENCE [LARGE SCALE GENOMIC DNA]</scope>
</reference>
<feature type="transmembrane region" description="Helical" evidence="10">
    <location>
        <begin position="913"/>
        <end position="931"/>
    </location>
</feature>
<dbReference type="Gene3D" id="3.40.50.300">
    <property type="entry name" value="P-loop containing nucleotide triphosphate hydrolases"/>
    <property type="match status" value="2"/>
</dbReference>
<proteinExistence type="predicted"/>
<feature type="transmembrane region" description="Helical" evidence="10">
    <location>
        <begin position="105"/>
        <end position="127"/>
    </location>
</feature>
<dbReference type="Pfam" id="PF00664">
    <property type="entry name" value="ABC_membrane"/>
    <property type="match status" value="2"/>
</dbReference>
<feature type="domain" description="ABC transmembrane type-1" evidence="12">
    <location>
        <begin position="292"/>
        <end position="562"/>
    </location>
</feature>
<dbReference type="InterPro" id="IPR050173">
    <property type="entry name" value="ABC_transporter_C-like"/>
</dbReference>
<keyword evidence="2" id="KW-0813">Transport</keyword>
<evidence type="ECO:0000256" key="4">
    <source>
        <dbReference type="ARBA" id="ARBA00022692"/>
    </source>
</evidence>
<dbReference type="PROSITE" id="PS00211">
    <property type="entry name" value="ABC_TRANSPORTER_1"/>
    <property type="match status" value="2"/>
</dbReference>
<gene>
    <name evidence="13" type="ORF">VHEMI04386</name>
</gene>
<dbReference type="InterPro" id="IPR056227">
    <property type="entry name" value="TMD0_ABC"/>
</dbReference>
<dbReference type="EMBL" id="CDHN01000002">
    <property type="protein sequence ID" value="CEJ87344.1"/>
    <property type="molecule type" value="Genomic_DNA"/>
</dbReference>
<dbReference type="GO" id="GO:0005886">
    <property type="term" value="C:plasma membrane"/>
    <property type="evidence" value="ECO:0007669"/>
    <property type="project" value="UniProtKB-SubCell"/>
</dbReference>
<keyword evidence="4 10" id="KW-0812">Transmembrane</keyword>
<feature type="domain" description="ABC transporter" evidence="11">
    <location>
        <begin position="605"/>
        <end position="832"/>
    </location>
</feature>
<evidence type="ECO:0000256" key="5">
    <source>
        <dbReference type="ARBA" id="ARBA00022741"/>
    </source>
</evidence>
<keyword evidence="7 10" id="KW-1133">Transmembrane helix</keyword>
<feature type="transmembrane region" description="Helical" evidence="10">
    <location>
        <begin position="875"/>
        <end position="893"/>
    </location>
</feature>
<dbReference type="Proteomes" id="UP000039046">
    <property type="component" value="Unassembled WGS sequence"/>
</dbReference>
<dbReference type="PANTHER" id="PTHR24223:SF399">
    <property type="entry name" value="ABC TRANSPORTER ATNG"/>
    <property type="match status" value="1"/>
</dbReference>
<dbReference type="HOGENOM" id="CLU_000604_27_5_1"/>